<dbReference type="SUPFAM" id="SSF50729">
    <property type="entry name" value="PH domain-like"/>
    <property type="match status" value="3"/>
</dbReference>
<evidence type="ECO:0000313" key="23">
    <source>
        <dbReference type="RefSeq" id="XP_032833704.1"/>
    </source>
</evidence>
<dbReference type="SMART" id="SM00233">
    <property type="entry name" value="PH"/>
    <property type="match status" value="2"/>
</dbReference>
<dbReference type="FunFam" id="2.30.29.30:FF:000002">
    <property type="entry name" value="Band 4.1-like protein 5 isoform 1"/>
    <property type="match status" value="1"/>
</dbReference>
<evidence type="ECO:0000256" key="15">
    <source>
        <dbReference type="ARBA" id="ARBA00034102"/>
    </source>
</evidence>
<dbReference type="CDD" id="cd13235">
    <property type="entry name" value="PH2_FARP1-like"/>
    <property type="match status" value="1"/>
</dbReference>
<dbReference type="Pfam" id="PF00169">
    <property type="entry name" value="PH"/>
    <property type="match status" value="2"/>
</dbReference>
<gene>
    <name evidence="23" type="primary">LOC116956303</name>
</gene>
<dbReference type="RefSeq" id="XP_032833704.1">
    <property type="nucleotide sequence ID" value="XM_032977813.1"/>
</dbReference>
<dbReference type="Gene3D" id="1.20.900.10">
    <property type="entry name" value="Dbl homology (DH) domain"/>
    <property type="match status" value="1"/>
</dbReference>
<dbReference type="Proteomes" id="UP001318040">
    <property type="component" value="Chromosome 64"/>
</dbReference>
<dbReference type="AlphaFoldDB" id="A0AAJ7XGC0"/>
<keyword evidence="22" id="KW-1185">Reference proteome</keyword>
<feature type="domain" description="DH" evidence="20">
    <location>
        <begin position="507"/>
        <end position="698"/>
    </location>
</feature>
<feature type="region of interest" description="Disordered" evidence="18">
    <location>
        <begin position="832"/>
        <end position="876"/>
    </location>
</feature>
<dbReference type="GO" id="GO:0005085">
    <property type="term" value="F:guanyl-nucleotide exchange factor activity"/>
    <property type="evidence" value="ECO:0007669"/>
    <property type="project" value="UniProtKB-KW"/>
</dbReference>
<dbReference type="CDD" id="cd01220">
    <property type="entry name" value="PH1_FARP1-like"/>
    <property type="match status" value="1"/>
</dbReference>
<dbReference type="SUPFAM" id="SSF54236">
    <property type="entry name" value="Ubiquitin-like"/>
    <property type="match status" value="1"/>
</dbReference>
<dbReference type="InterPro" id="IPR019747">
    <property type="entry name" value="FERM_CS"/>
</dbReference>
<keyword evidence="13" id="KW-0472">Membrane</keyword>
<feature type="compositionally biased region" description="Low complexity" evidence="18">
    <location>
        <begin position="475"/>
        <end position="487"/>
    </location>
</feature>
<dbReference type="InterPro" id="IPR018979">
    <property type="entry name" value="FERM_N"/>
</dbReference>
<feature type="compositionally biased region" description="Polar residues" evidence="18">
    <location>
        <begin position="381"/>
        <end position="393"/>
    </location>
</feature>
<dbReference type="InterPro" id="IPR035899">
    <property type="entry name" value="DBL_dom_sf"/>
</dbReference>
<dbReference type="PROSITE" id="PS50010">
    <property type="entry name" value="DH_2"/>
    <property type="match status" value="1"/>
</dbReference>
<evidence type="ECO:0000259" key="21">
    <source>
        <dbReference type="PROSITE" id="PS50057"/>
    </source>
</evidence>
<dbReference type="Pfam" id="PF08736">
    <property type="entry name" value="FA"/>
    <property type="match status" value="1"/>
</dbReference>
<dbReference type="PROSITE" id="PS50057">
    <property type="entry name" value="FERM_3"/>
    <property type="match status" value="1"/>
</dbReference>
<keyword evidence="9" id="KW-0771">Synaptosome</keyword>
<dbReference type="PROSITE" id="PS50003">
    <property type="entry name" value="PH_DOMAIN"/>
    <property type="match status" value="2"/>
</dbReference>
<dbReference type="FunFam" id="3.10.20.90:FF:000040">
    <property type="entry name" value="FERM, RhoGEF and pleckstrin domain-containing protein"/>
    <property type="match status" value="1"/>
</dbReference>
<dbReference type="InterPro" id="IPR029071">
    <property type="entry name" value="Ubiquitin-like_domsf"/>
</dbReference>
<dbReference type="PRINTS" id="PR00935">
    <property type="entry name" value="BAND41"/>
</dbReference>
<evidence type="ECO:0000256" key="7">
    <source>
        <dbReference type="ARBA" id="ARBA00022475"/>
    </source>
</evidence>
<keyword evidence="10" id="KW-0344">Guanine-nucleotide releasing factor</keyword>
<dbReference type="SMART" id="SM01196">
    <property type="entry name" value="FERM_C"/>
    <property type="match status" value="1"/>
</dbReference>
<dbReference type="SMART" id="SM00295">
    <property type="entry name" value="B41"/>
    <property type="match status" value="1"/>
</dbReference>
<evidence type="ECO:0000259" key="20">
    <source>
        <dbReference type="PROSITE" id="PS50010"/>
    </source>
</evidence>
<evidence type="ECO:0000256" key="8">
    <source>
        <dbReference type="ARBA" id="ARBA00022490"/>
    </source>
</evidence>
<comment type="subcellular location">
    <subcellularLocation>
        <location evidence="2">Cell membrane</location>
        <topology evidence="2">Peripheral membrane protein</topology>
        <orientation evidence="2">Cytoplasmic side</orientation>
    </subcellularLocation>
    <subcellularLocation>
        <location evidence="1">Cell projection</location>
        <location evidence="1">Dendrite</location>
    </subcellularLocation>
    <subcellularLocation>
        <location evidence="5">Cell projection</location>
        <location evidence="5">Dendritic spine</location>
    </subcellularLocation>
    <subcellularLocation>
        <location evidence="3">Cell projection</location>
        <location evidence="3">Filopodium</location>
    </subcellularLocation>
    <subcellularLocation>
        <location evidence="4">Cytoplasm</location>
        <location evidence="4">Cytosol</location>
    </subcellularLocation>
    <subcellularLocation>
        <location evidence="15">Synapse</location>
        <location evidence="15">Synaptosome</location>
    </subcellularLocation>
</comment>
<dbReference type="FunFam" id="1.20.900.10:FF:000021">
    <property type="entry name" value="FERM, RhoGEF and pleckstrin domain-containing protein 1"/>
    <property type="match status" value="1"/>
</dbReference>
<dbReference type="InterPro" id="IPR019749">
    <property type="entry name" value="Band_41_domain"/>
</dbReference>
<sequence>MGDVREGAPGADGAGGEPRATPSPRATTAAAKPRGKLLPLKVVFLDDSEKTFDLPRKANGQALLNATYSHLNLSESDYFSLEFVDRTGSLVWLDPLKTVVKQVKKPKNTAFKFAVKFFPPEPGQLHEELTKYLFTLQIRRDLLTEQLVCSDNAAAAIASYFLQAEVGDCDESVGRQHLEQNKFLPTQETLATRILQLHRDHSRGQSPAEADSQLLEIARRLDTYGVRLHPAVDKEGSSINLAVTHSGVSVFQSATRINAFNWGKIRKLSFKRKRFLIKFHPDCEGKYRDTLEFIMKSRDASKLFWKNSVEYHAFFRLLEQPPLKPKPVLFSRGSSFRYSGRTQRQLEDTVRSSVSKGCVAFERRSSRPRASPRSPGLKAASQLTQTPSTQSGGTAARLGEEEEEEVLACASRAVVASEVEGARPDTSGGSTPHAQRAAGPSGEHQGLAQHAGAREVGVPQPAKAPVRSPGGGTFPPELSSPLLSPDSVTSKNEEDEDATRKRYPADKAYFVAKEVCTTERTHLKDLEVVTVWFRSFLGKDGLVMERVPSMLFANMDPLYEFHRGFLKEVEQRLTLWEGRSNAHLKGDHQRIGDIMLKNMNLLKQCMGQLRQHEAVLAELQVELATSEPLAESCRTFELQRVCYLPLAAFLLRPLQRPLHYRLVLERLCKHYSPAHPDFKDCRAALAEVNEVTNQLHASLIRLENLQKLSELQRDLVGLDNLASPDREFVREGCLNKLTRKGLQQRMFFLFSDLLIYTSRAPTSTNQFKVHGRLPLVAMKVRESEQEFGVPYCFTISTPHKSIVVAASSRVELDKWMEDIALAIELMKKSNTHPSSPLENGFSDKFNRSSDELSLEPESEEDLNPAPGSPDRQAAGHRANTTMQVCWHRNTSISMLDLNRAVENQLSGYLLRKFKNSSGWQKLWVVFTNFCLFFYKTHQDDFPLASLPLLGYSITVPTEADAIQKDYVFKLQFKSHIYFFRAESEYTFDRWMEVIRSATSSAGRTRLLSRKDSRPV</sequence>
<evidence type="ECO:0000259" key="19">
    <source>
        <dbReference type="PROSITE" id="PS50003"/>
    </source>
</evidence>
<evidence type="ECO:0000256" key="18">
    <source>
        <dbReference type="SAM" id="MobiDB-lite"/>
    </source>
</evidence>
<dbReference type="GO" id="GO:0005886">
    <property type="term" value="C:plasma membrane"/>
    <property type="evidence" value="ECO:0007669"/>
    <property type="project" value="UniProtKB-SubCell"/>
</dbReference>
<keyword evidence="11" id="KW-0677">Repeat</keyword>
<keyword evidence="8" id="KW-0963">Cytoplasm</keyword>
<dbReference type="PROSITE" id="PS00660">
    <property type="entry name" value="FERM_1"/>
    <property type="match status" value="1"/>
</dbReference>
<feature type="compositionally biased region" description="Acidic residues" evidence="18">
    <location>
        <begin position="852"/>
        <end position="862"/>
    </location>
</feature>
<dbReference type="InterPro" id="IPR019748">
    <property type="entry name" value="FERM_central"/>
</dbReference>
<dbReference type="CDD" id="cd00160">
    <property type="entry name" value="RhoGEF"/>
    <property type="match status" value="1"/>
</dbReference>
<dbReference type="CDD" id="cd14473">
    <property type="entry name" value="FERM_B-lobe"/>
    <property type="match status" value="1"/>
</dbReference>
<evidence type="ECO:0000256" key="2">
    <source>
        <dbReference type="ARBA" id="ARBA00004413"/>
    </source>
</evidence>
<dbReference type="InterPro" id="IPR000219">
    <property type="entry name" value="DH_dom"/>
</dbReference>
<evidence type="ECO:0000256" key="12">
    <source>
        <dbReference type="ARBA" id="ARBA00023018"/>
    </source>
</evidence>
<dbReference type="Gene3D" id="3.10.20.90">
    <property type="entry name" value="Phosphatidylinositol 3-kinase Catalytic Subunit, Chain A, domain 1"/>
    <property type="match status" value="1"/>
</dbReference>
<evidence type="ECO:0000256" key="13">
    <source>
        <dbReference type="ARBA" id="ARBA00023136"/>
    </source>
</evidence>
<dbReference type="FunFam" id="1.20.80.10:FF:000005">
    <property type="entry name" value="FERM, RhoGEF and pleckstrin domain-containing protein 1"/>
    <property type="match status" value="1"/>
</dbReference>
<dbReference type="PANTHER" id="PTHR45858">
    <property type="entry name" value="FERM DOMAIN CONTAINING PROTEIN"/>
    <property type="match status" value="1"/>
</dbReference>
<feature type="region of interest" description="Disordered" evidence="18">
    <location>
        <begin position="361"/>
        <end position="404"/>
    </location>
</feature>
<evidence type="ECO:0000256" key="4">
    <source>
        <dbReference type="ARBA" id="ARBA00004514"/>
    </source>
</evidence>
<dbReference type="Pfam" id="PF00373">
    <property type="entry name" value="FERM_M"/>
    <property type="match status" value="1"/>
</dbReference>
<dbReference type="InterPro" id="IPR014352">
    <property type="entry name" value="FERM/acyl-CoA-bd_prot_sf"/>
</dbReference>
<protein>
    <recommendedName>
        <fullName evidence="16">FERM, ARHGEF and pleckstrin domain-containing protein 1</fullName>
    </recommendedName>
    <alternativeName>
        <fullName evidence="17">FERM, RhoGEF and pleckstrin domain-containing protein 1</fullName>
    </alternativeName>
</protein>
<dbReference type="Gene3D" id="2.30.29.30">
    <property type="entry name" value="Pleckstrin-homology domain (PH domain)/Phosphotyrosine-binding domain (PTB)"/>
    <property type="match status" value="3"/>
</dbReference>
<dbReference type="SMART" id="SM01195">
    <property type="entry name" value="FA"/>
    <property type="match status" value="1"/>
</dbReference>
<dbReference type="FunFam" id="2.30.29.30:FF:000046">
    <property type="entry name" value="FERM, RhoGEF and pleckstrin domain-containing protein 1"/>
    <property type="match status" value="1"/>
</dbReference>
<dbReference type="InterPro" id="IPR041788">
    <property type="entry name" value="FARP1/FARP2/FRMD7_FERM_C"/>
</dbReference>
<name>A0AAJ7XGC0_PETMA</name>
<dbReference type="Pfam" id="PF09380">
    <property type="entry name" value="FERM_C"/>
    <property type="match status" value="1"/>
</dbReference>
<dbReference type="Pfam" id="PF09379">
    <property type="entry name" value="FERM_N"/>
    <property type="match status" value="1"/>
</dbReference>
<organism evidence="22 23">
    <name type="scientific">Petromyzon marinus</name>
    <name type="common">Sea lamprey</name>
    <dbReference type="NCBI Taxonomy" id="7757"/>
    <lineage>
        <taxon>Eukaryota</taxon>
        <taxon>Metazoa</taxon>
        <taxon>Chordata</taxon>
        <taxon>Craniata</taxon>
        <taxon>Vertebrata</taxon>
        <taxon>Cyclostomata</taxon>
        <taxon>Hyperoartia</taxon>
        <taxon>Petromyzontiformes</taxon>
        <taxon>Petromyzontidae</taxon>
        <taxon>Petromyzon</taxon>
    </lineage>
</organism>
<proteinExistence type="predicted"/>
<dbReference type="InterPro" id="IPR051835">
    <property type="entry name" value="RAC1-GEF"/>
</dbReference>
<evidence type="ECO:0000256" key="16">
    <source>
        <dbReference type="ARBA" id="ARBA00040395"/>
    </source>
</evidence>
<keyword evidence="6" id="KW-0217">Developmental protein</keyword>
<accession>A0AAJ7XGC0</accession>
<evidence type="ECO:0000256" key="1">
    <source>
        <dbReference type="ARBA" id="ARBA00004279"/>
    </source>
</evidence>
<evidence type="ECO:0000256" key="6">
    <source>
        <dbReference type="ARBA" id="ARBA00022473"/>
    </source>
</evidence>
<dbReference type="InterPro" id="IPR018980">
    <property type="entry name" value="FERM_PH-like_C"/>
</dbReference>
<dbReference type="InterPro" id="IPR000798">
    <property type="entry name" value="Ez/rad/moesin-like"/>
</dbReference>
<dbReference type="Pfam" id="PF00621">
    <property type="entry name" value="RhoGEF"/>
    <property type="match status" value="1"/>
</dbReference>
<evidence type="ECO:0000256" key="5">
    <source>
        <dbReference type="ARBA" id="ARBA00004552"/>
    </source>
</evidence>
<dbReference type="InterPro" id="IPR035963">
    <property type="entry name" value="FERM_2"/>
</dbReference>
<dbReference type="InterPro" id="IPR011993">
    <property type="entry name" value="PH-like_dom_sf"/>
</dbReference>
<feature type="domain" description="PH" evidence="19">
    <location>
        <begin position="727"/>
        <end position="824"/>
    </location>
</feature>
<feature type="region of interest" description="Disordered" evidence="18">
    <location>
        <begin position="418"/>
        <end position="500"/>
    </location>
</feature>
<evidence type="ECO:0000313" key="22">
    <source>
        <dbReference type="Proteomes" id="UP001318040"/>
    </source>
</evidence>
<evidence type="ECO:0000256" key="11">
    <source>
        <dbReference type="ARBA" id="ARBA00022737"/>
    </source>
</evidence>
<dbReference type="SMART" id="SM00325">
    <property type="entry name" value="RhoGEF"/>
    <property type="match status" value="1"/>
</dbReference>
<reference evidence="23" key="1">
    <citation type="submission" date="2025-08" db="UniProtKB">
        <authorList>
            <consortium name="RefSeq"/>
        </authorList>
    </citation>
    <scope>IDENTIFICATION</scope>
    <source>
        <tissue evidence="23">Sperm</tissue>
    </source>
</reference>
<dbReference type="InterPro" id="IPR000299">
    <property type="entry name" value="FERM_domain"/>
</dbReference>
<evidence type="ECO:0000256" key="10">
    <source>
        <dbReference type="ARBA" id="ARBA00022658"/>
    </source>
</evidence>
<feature type="region of interest" description="Disordered" evidence="18">
    <location>
        <begin position="1"/>
        <end position="32"/>
    </location>
</feature>
<dbReference type="PANTHER" id="PTHR45858:SF5">
    <property type="entry name" value="MOESIN_EZRIN_RADIXIN HOMOLOG 1"/>
    <property type="match status" value="1"/>
</dbReference>
<dbReference type="GeneID" id="116956303"/>
<dbReference type="GO" id="GO:0008092">
    <property type="term" value="F:cytoskeletal protein binding"/>
    <property type="evidence" value="ECO:0007669"/>
    <property type="project" value="InterPro"/>
</dbReference>
<dbReference type="CDD" id="cd13193">
    <property type="entry name" value="FERM_C_FARP1-like"/>
    <property type="match status" value="1"/>
</dbReference>
<evidence type="ECO:0000256" key="9">
    <source>
        <dbReference type="ARBA" id="ARBA00022599"/>
    </source>
</evidence>
<dbReference type="CDD" id="cd17098">
    <property type="entry name" value="FERM_F1_FARP1_like"/>
    <property type="match status" value="1"/>
</dbReference>
<evidence type="ECO:0000256" key="17">
    <source>
        <dbReference type="ARBA" id="ARBA00042170"/>
    </source>
</evidence>
<evidence type="ECO:0000256" key="14">
    <source>
        <dbReference type="ARBA" id="ARBA00023273"/>
    </source>
</evidence>
<dbReference type="Gene3D" id="1.20.80.10">
    <property type="match status" value="1"/>
</dbReference>
<dbReference type="InterPro" id="IPR001849">
    <property type="entry name" value="PH_domain"/>
</dbReference>
<dbReference type="GO" id="GO:0005829">
    <property type="term" value="C:cytosol"/>
    <property type="evidence" value="ECO:0007669"/>
    <property type="project" value="UniProtKB-SubCell"/>
</dbReference>
<keyword evidence="14" id="KW-0966">Cell projection</keyword>
<feature type="domain" description="FERM" evidence="21">
    <location>
        <begin position="38"/>
        <end position="319"/>
    </location>
</feature>
<dbReference type="PRINTS" id="PR00661">
    <property type="entry name" value="ERMFAMILY"/>
</dbReference>
<dbReference type="GO" id="GO:0030175">
    <property type="term" value="C:filopodium"/>
    <property type="evidence" value="ECO:0007669"/>
    <property type="project" value="UniProtKB-SubCell"/>
</dbReference>
<feature type="compositionally biased region" description="Low complexity" evidence="18">
    <location>
        <begin position="17"/>
        <end position="32"/>
    </location>
</feature>
<dbReference type="SUPFAM" id="SSF48065">
    <property type="entry name" value="DBL homology domain (DH-domain)"/>
    <property type="match status" value="1"/>
</dbReference>
<dbReference type="GO" id="GO:0043197">
    <property type="term" value="C:dendritic spine"/>
    <property type="evidence" value="ECO:0007669"/>
    <property type="project" value="UniProtKB-SubCell"/>
</dbReference>
<feature type="domain" description="PH" evidence="19">
    <location>
        <begin position="902"/>
        <end position="999"/>
    </location>
</feature>
<dbReference type="InterPro" id="IPR014847">
    <property type="entry name" value="FA"/>
</dbReference>
<keyword evidence="7" id="KW-1003">Cell membrane</keyword>
<dbReference type="SUPFAM" id="SSF47031">
    <property type="entry name" value="Second domain of FERM"/>
    <property type="match status" value="1"/>
</dbReference>
<evidence type="ECO:0000256" key="3">
    <source>
        <dbReference type="ARBA" id="ARBA00004486"/>
    </source>
</evidence>
<keyword evidence="12" id="KW-0770">Synapse</keyword>